<dbReference type="PROSITE" id="PS51257">
    <property type="entry name" value="PROKAR_LIPOPROTEIN"/>
    <property type="match status" value="1"/>
</dbReference>
<keyword evidence="2" id="KW-1185">Reference proteome</keyword>
<organism evidence="2 3">
    <name type="scientific">Derxia gummosa DSM 723</name>
    <dbReference type="NCBI Taxonomy" id="1121388"/>
    <lineage>
        <taxon>Bacteria</taxon>
        <taxon>Pseudomonadati</taxon>
        <taxon>Pseudomonadota</taxon>
        <taxon>Betaproteobacteria</taxon>
        <taxon>Burkholderiales</taxon>
        <taxon>Alcaligenaceae</taxon>
        <taxon>Derxia</taxon>
    </lineage>
</organism>
<evidence type="ECO:0000256" key="1">
    <source>
        <dbReference type="SAM" id="SignalP"/>
    </source>
</evidence>
<feature type="signal peptide" evidence="1">
    <location>
        <begin position="1"/>
        <end position="24"/>
    </location>
</feature>
<evidence type="ECO:0000313" key="3">
    <source>
        <dbReference type="RefSeq" id="WP_156924389.1"/>
    </source>
</evidence>
<dbReference type="OrthoDB" id="5933966at2"/>
<sequence length="430" mass="45056">MKTTTLAGQAMAVAISVSCLQAGATEFTRSFRLPAPPPAPYPVGAGSVAYTDASIKTKTPTDKAGTPGKPVVAGNLIASDIELAGAVIKGGTVTKFTVADPYGIARQSDSGTATISGSISGITITDAEIEFTRTEPDGSSSLVNIKGVTLTNVSLSSLEVPADIDKPQAAPAAAGVAQLDAPKANYLGDRIVLRNTATGFIDAQHPGSPPRTAPRKACFEITSEIPASDTGEKAKLSGLFPSYNWIYRTFNYLTPATFLEGCNNRGSDSDGSGASKSPTNQVALDTQYIIERDQLLGPENSTYRNGWTWGALVVPFKYYPTLREVTTGSAVGVYLGRRFLDKAGESSSFIVSLGLATEKINSTNSGGNPSSRNGLTGAVGYLMTIKDSFNLGFVVGKDWFNRASSDVSGNTYSGRHWISVNLAYELGSSK</sequence>
<feature type="chain" id="PRO_5034842621" evidence="1">
    <location>
        <begin position="25"/>
        <end position="430"/>
    </location>
</feature>
<proteinExistence type="predicted"/>
<name>A0A8B6XCE1_9BURK</name>
<reference evidence="3" key="1">
    <citation type="submission" date="2025-08" db="UniProtKB">
        <authorList>
            <consortium name="RefSeq"/>
        </authorList>
    </citation>
    <scope>IDENTIFICATION</scope>
</reference>
<evidence type="ECO:0000313" key="2">
    <source>
        <dbReference type="Proteomes" id="UP000675920"/>
    </source>
</evidence>
<keyword evidence="1" id="KW-0732">Signal</keyword>
<accession>A0A8B6XCE1</accession>
<protein>
    <submittedName>
        <fullName evidence="3">Uncharacterized protein</fullName>
    </submittedName>
</protein>
<dbReference type="RefSeq" id="WP_156924389.1">
    <property type="nucleotide sequence ID" value="NZ_AXWS01000013.1"/>
</dbReference>
<dbReference type="AlphaFoldDB" id="A0A8B6XCE1"/>
<dbReference type="Proteomes" id="UP000675920">
    <property type="component" value="Unplaced"/>
</dbReference>